<feature type="active site" description="Proton acceptor" evidence="4">
    <location>
        <position position="141"/>
    </location>
</feature>
<dbReference type="GO" id="GO:0008712">
    <property type="term" value="F:ADP-glyceromanno-heptose 6-epimerase activity"/>
    <property type="evidence" value="ECO:0007669"/>
    <property type="project" value="UniProtKB-EC"/>
</dbReference>
<feature type="binding site" evidence="4">
    <location>
        <begin position="71"/>
        <end position="75"/>
    </location>
    <ligand>
        <name>NADP(+)</name>
        <dbReference type="ChEBI" id="CHEBI:58349"/>
    </ligand>
</feature>
<comment type="domain">
    <text evidence="4">Contains a large N-terminal NADP-binding domain, and a smaller C-terminal substrate-binding domain.</text>
</comment>
<sequence length="325" mass="35741">MILVTGGAGFIGSHVVAALNDAGRTDVVVSDRLRDGAKWRNLRKAVLADLVPPEELPAWLEGRELEAVVHLGANSATTATDGDDVMRRNFRFSLMLLDWCTAQRVPLVYASSAATYGDGEAGFDDADDLQSLRALRPLNLYGWSKHLFDQAVAARREAGGALPPACWGLKFFNVYGANEHHKGEMRSVVHKVFETLRRAEEVRLFRSHRPDFRDGEQLRDFVFVEDVVAVIRFLLAKGEGAGLLNVGAGIARSWLDLARAVGMAMGVEPEIHFIDMPEALRGKYQYRTEAALVRLRAAGFNAPMTSLEEGVARTVSILATEDGHR</sequence>
<dbReference type="Gene3D" id="3.40.50.720">
    <property type="entry name" value="NAD(P)-binding Rossmann-like Domain"/>
    <property type="match status" value="1"/>
</dbReference>
<keyword evidence="7" id="KW-1185">Reference proteome</keyword>
<evidence type="ECO:0000313" key="6">
    <source>
        <dbReference type="EMBL" id="MCW8086542.1"/>
    </source>
</evidence>
<dbReference type="InterPro" id="IPR011912">
    <property type="entry name" value="Heptose_epim"/>
</dbReference>
<feature type="active site" description="Proton acceptor" evidence="4">
    <location>
        <position position="182"/>
    </location>
</feature>
<feature type="binding site" evidence="4">
    <location>
        <position position="284"/>
    </location>
    <ligand>
        <name>substrate</name>
    </ligand>
</feature>
<dbReference type="InterPro" id="IPR036291">
    <property type="entry name" value="NAD(P)-bd_dom_sf"/>
</dbReference>
<evidence type="ECO:0000256" key="1">
    <source>
        <dbReference type="ARBA" id="ARBA00022857"/>
    </source>
</evidence>
<feature type="binding site" evidence="4">
    <location>
        <position position="145"/>
    </location>
    <ligand>
        <name>NADP(+)</name>
        <dbReference type="ChEBI" id="CHEBI:58349"/>
    </ligand>
</feature>
<keyword evidence="3 4" id="KW-0119">Carbohydrate metabolism</keyword>
<feature type="binding site" evidence="4">
    <location>
        <position position="191"/>
    </location>
    <ligand>
        <name>substrate</name>
    </ligand>
</feature>
<evidence type="ECO:0000259" key="5">
    <source>
        <dbReference type="Pfam" id="PF01370"/>
    </source>
</evidence>
<feature type="binding site" evidence="4">
    <location>
        <position position="174"/>
    </location>
    <ligand>
        <name>NADP(+)</name>
        <dbReference type="ChEBI" id="CHEBI:58349"/>
    </ligand>
</feature>
<dbReference type="EC" id="5.1.3.20" evidence="4"/>
<comment type="pathway">
    <text evidence="4">Nucleotide-sugar biosynthesis; ADP-L-glycero-beta-D-manno-heptose biosynthesis; ADP-L-glycero-beta-D-manno-heptose from D-glycero-beta-D-manno-heptose 7-phosphate: step 4/4.</text>
</comment>
<comment type="caution">
    <text evidence="6">The sequence shown here is derived from an EMBL/GenBank/DDBJ whole genome shotgun (WGS) entry which is preliminary data.</text>
</comment>
<dbReference type="Gene3D" id="3.90.25.10">
    <property type="entry name" value="UDP-galactose 4-epimerase, domain 1"/>
    <property type="match status" value="1"/>
</dbReference>
<keyword evidence="2 4" id="KW-0413">Isomerase</keyword>
<protein>
    <recommendedName>
        <fullName evidence="4">ADP-L-glycero-D-manno-heptose-6-epimerase</fullName>
        <ecNumber evidence="4">5.1.3.20</ecNumber>
    </recommendedName>
    <alternativeName>
        <fullName evidence="4">ADP-L-glycero-beta-D-manno-heptose-6-epimerase</fullName>
        <shortName evidence="4">ADP-glyceromanno-heptose 6-epimerase</shortName>
        <shortName evidence="4">ADP-hep 6-epimerase</shortName>
        <shortName evidence="4">AGME</shortName>
    </alternativeName>
</protein>
<dbReference type="HAMAP" id="MF_01601">
    <property type="entry name" value="Heptose_epimerase"/>
    <property type="match status" value="1"/>
</dbReference>
<feature type="binding site" evidence="4">
    <location>
        <begin position="31"/>
        <end position="32"/>
    </location>
    <ligand>
        <name>NADP(+)</name>
        <dbReference type="ChEBI" id="CHEBI:58349"/>
    </ligand>
</feature>
<feature type="binding site" evidence="4">
    <location>
        <begin position="205"/>
        <end position="208"/>
    </location>
    <ligand>
        <name>substrate</name>
    </ligand>
</feature>
<dbReference type="NCBIfam" id="TIGR02197">
    <property type="entry name" value="heptose_epim"/>
    <property type="match status" value="1"/>
</dbReference>
<feature type="binding site" evidence="4">
    <location>
        <position position="184"/>
    </location>
    <ligand>
        <name>substrate</name>
    </ligand>
</feature>
<dbReference type="EMBL" id="JAPFQI010000009">
    <property type="protein sequence ID" value="MCW8086542.1"/>
    <property type="molecule type" value="Genomic_DNA"/>
</dbReference>
<dbReference type="Proteomes" id="UP001526430">
    <property type="component" value="Unassembled WGS sequence"/>
</dbReference>
<accession>A0ABT3NWK1</accession>
<evidence type="ECO:0000313" key="7">
    <source>
        <dbReference type="Proteomes" id="UP001526430"/>
    </source>
</evidence>
<dbReference type="PANTHER" id="PTHR43103">
    <property type="entry name" value="NUCLEOSIDE-DIPHOSPHATE-SUGAR EPIMERASE"/>
    <property type="match status" value="1"/>
</dbReference>
<evidence type="ECO:0000256" key="4">
    <source>
        <dbReference type="HAMAP-Rule" id="MF_01601"/>
    </source>
</evidence>
<reference evidence="6 7" key="1">
    <citation type="submission" date="2022-10" db="EMBL/GenBank/DDBJ databases">
        <title>Roseococcus glaciei nov., sp. nov., isolated from glacier.</title>
        <authorList>
            <person name="Liu Q."/>
            <person name="Xin Y.-H."/>
        </authorList>
    </citation>
    <scope>NUCLEOTIDE SEQUENCE [LARGE SCALE GENOMIC DNA]</scope>
    <source>
        <strain evidence="6 7">MDT2-1-1</strain>
    </source>
</reference>
<gene>
    <name evidence="6" type="primary">rfaD</name>
    <name evidence="4" type="synonym">hldD</name>
    <name evidence="6" type="ORF">OF850_12955</name>
</gene>
<evidence type="ECO:0000256" key="3">
    <source>
        <dbReference type="ARBA" id="ARBA00023277"/>
    </source>
</evidence>
<dbReference type="RefSeq" id="WP_301590607.1">
    <property type="nucleotide sequence ID" value="NZ_JAPFQI010000009.1"/>
</dbReference>
<comment type="caution">
    <text evidence="4">Lacks conserved residue(s) required for the propagation of feature annotation.</text>
</comment>
<proteinExistence type="inferred from homology"/>
<feature type="binding site" evidence="4">
    <location>
        <position position="182"/>
    </location>
    <ligand>
        <name>NADP(+)</name>
        <dbReference type="ChEBI" id="CHEBI:58349"/>
    </ligand>
</feature>
<name>A0ABT3NWK1_9PROT</name>
<feature type="binding site" evidence="4">
    <location>
        <begin position="10"/>
        <end position="11"/>
    </location>
    <ligand>
        <name>NADP(+)</name>
        <dbReference type="ChEBI" id="CHEBI:58349"/>
    </ligand>
</feature>
<comment type="function">
    <text evidence="4">Catalyzes the interconversion between ADP-D-glycero-beta-D-manno-heptose and ADP-L-glycero-beta-D-manno-heptose via an epimerization at carbon 6 of the heptose.</text>
</comment>
<dbReference type="PANTHER" id="PTHR43103:SF3">
    <property type="entry name" value="ADP-L-GLYCERO-D-MANNO-HEPTOSE-6-EPIMERASE"/>
    <property type="match status" value="1"/>
</dbReference>
<comment type="subunit">
    <text evidence="4">Homopentamer.</text>
</comment>
<feature type="binding site" evidence="4">
    <location>
        <position position="219"/>
    </location>
    <ligand>
        <name>substrate</name>
    </ligand>
</feature>
<organism evidence="6 7">
    <name type="scientific">Sabulicella glaciei</name>
    <dbReference type="NCBI Taxonomy" id="2984948"/>
    <lineage>
        <taxon>Bacteria</taxon>
        <taxon>Pseudomonadati</taxon>
        <taxon>Pseudomonadota</taxon>
        <taxon>Alphaproteobacteria</taxon>
        <taxon>Acetobacterales</taxon>
        <taxon>Acetobacteraceae</taxon>
        <taxon>Sabulicella</taxon>
    </lineage>
</organism>
<feature type="domain" description="NAD-dependent epimerase/dehydratase" evidence="5">
    <location>
        <begin position="2"/>
        <end position="247"/>
    </location>
</feature>
<feature type="binding site" evidence="4">
    <location>
        <position position="38"/>
    </location>
    <ligand>
        <name>NADP(+)</name>
        <dbReference type="ChEBI" id="CHEBI:58349"/>
    </ligand>
</feature>
<dbReference type="Pfam" id="PF01370">
    <property type="entry name" value="Epimerase"/>
    <property type="match status" value="1"/>
</dbReference>
<dbReference type="InterPro" id="IPR001509">
    <property type="entry name" value="Epimerase_deHydtase"/>
</dbReference>
<keyword evidence="1 4" id="KW-0521">NADP</keyword>
<comment type="catalytic activity">
    <reaction evidence="4">
        <text>ADP-D-glycero-beta-D-manno-heptose = ADP-L-glycero-beta-D-manno-heptose</text>
        <dbReference type="Rhea" id="RHEA:17577"/>
        <dbReference type="ChEBI" id="CHEBI:59967"/>
        <dbReference type="ChEBI" id="CHEBI:61506"/>
        <dbReference type="EC" id="5.1.3.20"/>
    </reaction>
</comment>
<comment type="similarity">
    <text evidence="4">Belongs to the NAD(P)-dependent epimerase/dehydratase family. HldD subfamily.</text>
</comment>
<feature type="binding site" evidence="4">
    <location>
        <position position="173"/>
    </location>
    <ligand>
        <name>substrate</name>
    </ligand>
</feature>
<comment type="cofactor">
    <cofactor evidence="4">
        <name>NADP(+)</name>
        <dbReference type="ChEBI" id="CHEBI:58349"/>
    </cofactor>
    <text evidence="4">Binds 1 NADP(+) per subunit.</text>
</comment>
<evidence type="ECO:0000256" key="2">
    <source>
        <dbReference type="ARBA" id="ARBA00023235"/>
    </source>
</evidence>
<dbReference type="SUPFAM" id="SSF51735">
    <property type="entry name" value="NAD(P)-binding Rossmann-fold domains"/>
    <property type="match status" value="1"/>
</dbReference>